<evidence type="ECO:0000313" key="3">
    <source>
        <dbReference type="EMBL" id="MBN3277106.1"/>
    </source>
</evidence>
<sequence length="262" mass="28923">MLPYALQCSLCLLCFLQDDCGSGCFVSPHPDTQKALQLMEECRSVARDERFRVRAEKLLTIFQNIQEFYELTVCENQLSGLPGISAEVRSTFDQSCSLVVEVESLGSFKTQERCSNWVSPEEGSRESFLTRSPATNERIGDSQTPVLRTQRPFCGSENPEPVLRFRVPVLKGCTVYQVQSGVLSPGSGEDRSPVFQGCRRLISLDLEESGHKWKGVPLQFSSSAAQQIGNVASSCAVVFENARHSEGLGVDFSEDCAAYESP</sequence>
<name>A0ABS2XSR1_POLSP</name>
<feature type="domain" description="L27-1" evidence="2">
    <location>
        <begin position="31"/>
        <end position="76"/>
    </location>
</feature>
<feature type="non-terminal residue" evidence="3">
    <location>
        <position position="262"/>
    </location>
</feature>
<keyword evidence="1" id="KW-0732">Signal</keyword>
<feature type="chain" id="PRO_5045913189" evidence="1">
    <location>
        <begin position="22"/>
        <end position="262"/>
    </location>
</feature>
<organism evidence="3 4">
    <name type="scientific">Polyodon spathula</name>
    <name type="common">North American paddlefish</name>
    <name type="synonym">Squalus spathula</name>
    <dbReference type="NCBI Taxonomy" id="7913"/>
    <lineage>
        <taxon>Eukaryota</taxon>
        <taxon>Metazoa</taxon>
        <taxon>Chordata</taxon>
        <taxon>Craniata</taxon>
        <taxon>Vertebrata</taxon>
        <taxon>Euteleostomi</taxon>
        <taxon>Actinopterygii</taxon>
        <taxon>Chondrostei</taxon>
        <taxon>Acipenseriformes</taxon>
        <taxon>Polyodontidae</taxon>
        <taxon>Polyodon</taxon>
    </lineage>
</organism>
<evidence type="ECO:0000256" key="1">
    <source>
        <dbReference type="SAM" id="SignalP"/>
    </source>
</evidence>
<keyword evidence="4" id="KW-1185">Reference proteome</keyword>
<gene>
    <name evidence="3" type="primary">Dlg4_1</name>
    <name evidence="3" type="ORF">GTO93_0006080</name>
</gene>
<feature type="non-terminal residue" evidence="3">
    <location>
        <position position="1"/>
    </location>
</feature>
<dbReference type="InterPro" id="IPR015143">
    <property type="entry name" value="L27_1"/>
</dbReference>
<proteinExistence type="predicted"/>
<evidence type="ECO:0000313" key="4">
    <source>
        <dbReference type="Proteomes" id="UP001166093"/>
    </source>
</evidence>
<accession>A0ABS2XSR1</accession>
<comment type="caution">
    <text evidence="3">The sequence shown here is derived from an EMBL/GenBank/DDBJ whole genome shotgun (WGS) entry which is preliminary data.</text>
</comment>
<feature type="signal peptide" evidence="1">
    <location>
        <begin position="1"/>
        <end position="21"/>
    </location>
</feature>
<dbReference type="Proteomes" id="UP001166093">
    <property type="component" value="Unassembled WGS sequence"/>
</dbReference>
<protein>
    <submittedName>
        <fullName evidence="3">DLG4 protein</fullName>
    </submittedName>
</protein>
<evidence type="ECO:0000259" key="2">
    <source>
        <dbReference type="Pfam" id="PF09058"/>
    </source>
</evidence>
<reference evidence="3" key="1">
    <citation type="journal article" date="2021" name="Cell">
        <title>Tracing the genetic footprints of vertebrate landing in non-teleost ray-finned fishes.</title>
        <authorList>
            <person name="Bi X."/>
            <person name="Wang K."/>
            <person name="Yang L."/>
            <person name="Pan H."/>
            <person name="Jiang H."/>
            <person name="Wei Q."/>
            <person name="Fang M."/>
            <person name="Yu H."/>
            <person name="Zhu C."/>
            <person name="Cai Y."/>
            <person name="He Y."/>
            <person name="Gan X."/>
            <person name="Zeng H."/>
            <person name="Yu D."/>
            <person name="Zhu Y."/>
            <person name="Jiang H."/>
            <person name="Qiu Q."/>
            <person name="Yang H."/>
            <person name="Zhang Y.E."/>
            <person name="Wang W."/>
            <person name="Zhu M."/>
            <person name="He S."/>
            <person name="Zhang G."/>
        </authorList>
    </citation>
    <scope>NUCLEOTIDE SEQUENCE</scope>
    <source>
        <strain evidence="3">Pddl_001</strain>
    </source>
</reference>
<dbReference type="EMBL" id="JAAWVQ010066623">
    <property type="protein sequence ID" value="MBN3277106.1"/>
    <property type="molecule type" value="Genomic_DNA"/>
</dbReference>
<dbReference type="Pfam" id="PF09058">
    <property type="entry name" value="L27_1"/>
    <property type="match status" value="1"/>
</dbReference>